<evidence type="ECO:0000256" key="1">
    <source>
        <dbReference type="ARBA" id="ARBA00004651"/>
    </source>
</evidence>
<feature type="transmembrane region" description="Helical" evidence="6">
    <location>
        <begin position="16"/>
        <end position="40"/>
    </location>
</feature>
<feature type="transmembrane region" description="Helical" evidence="6">
    <location>
        <begin position="248"/>
        <end position="267"/>
    </location>
</feature>
<protein>
    <submittedName>
        <fullName evidence="7">MFS family permease</fullName>
    </submittedName>
</protein>
<dbReference type="GO" id="GO:0005886">
    <property type="term" value="C:plasma membrane"/>
    <property type="evidence" value="ECO:0007669"/>
    <property type="project" value="UniProtKB-SubCell"/>
</dbReference>
<dbReference type="SUPFAM" id="SSF103473">
    <property type="entry name" value="MFS general substrate transporter"/>
    <property type="match status" value="1"/>
</dbReference>
<dbReference type="InterPro" id="IPR011701">
    <property type="entry name" value="MFS"/>
</dbReference>
<feature type="transmembrane region" description="Helical" evidence="6">
    <location>
        <begin position="336"/>
        <end position="359"/>
    </location>
</feature>
<accession>A0A840NZ97</accession>
<feature type="transmembrane region" description="Helical" evidence="6">
    <location>
        <begin position="279"/>
        <end position="296"/>
    </location>
</feature>
<dbReference type="Proteomes" id="UP000578449">
    <property type="component" value="Unassembled WGS sequence"/>
</dbReference>
<evidence type="ECO:0000256" key="4">
    <source>
        <dbReference type="ARBA" id="ARBA00022989"/>
    </source>
</evidence>
<dbReference type="InterPro" id="IPR036259">
    <property type="entry name" value="MFS_trans_sf"/>
</dbReference>
<evidence type="ECO:0000313" key="7">
    <source>
        <dbReference type="EMBL" id="MBB5132472.1"/>
    </source>
</evidence>
<feature type="transmembrane region" description="Helical" evidence="6">
    <location>
        <begin position="143"/>
        <end position="165"/>
    </location>
</feature>
<keyword evidence="4 6" id="KW-1133">Transmembrane helix</keyword>
<dbReference type="Gene3D" id="1.20.1250.20">
    <property type="entry name" value="MFS general substrate transporter like domains"/>
    <property type="match status" value="1"/>
</dbReference>
<proteinExistence type="predicted"/>
<keyword evidence="3 6" id="KW-0812">Transmembrane</keyword>
<gene>
    <name evidence="7" type="ORF">HNP84_002188</name>
</gene>
<dbReference type="AlphaFoldDB" id="A0A840NZ97"/>
<dbReference type="EMBL" id="JACHGN010000004">
    <property type="protein sequence ID" value="MBB5132472.1"/>
    <property type="molecule type" value="Genomic_DNA"/>
</dbReference>
<keyword evidence="2" id="KW-1003">Cell membrane</keyword>
<evidence type="ECO:0000256" key="2">
    <source>
        <dbReference type="ARBA" id="ARBA00022475"/>
    </source>
</evidence>
<comment type="caution">
    <text evidence="7">The sequence shown here is derived from an EMBL/GenBank/DDBJ whole genome shotgun (WGS) entry which is preliminary data.</text>
</comment>
<dbReference type="RefSeq" id="WP_185049449.1">
    <property type="nucleotide sequence ID" value="NZ_BAABIX010000003.1"/>
</dbReference>
<keyword evidence="5 6" id="KW-0472">Membrane</keyword>
<feature type="transmembrane region" description="Helical" evidence="6">
    <location>
        <begin position="104"/>
        <end position="123"/>
    </location>
</feature>
<comment type="subcellular location">
    <subcellularLocation>
        <location evidence="1">Cell membrane</location>
        <topology evidence="1">Multi-pass membrane protein</topology>
    </subcellularLocation>
</comment>
<organism evidence="7 8">
    <name type="scientific">Thermocatellispora tengchongensis</name>
    <dbReference type="NCBI Taxonomy" id="1073253"/>
    <lineage>
        <taxon>Bacteria</taxon>
        <taxon>Bacillati</taxon>
        <taxon>Actinomycetota</taxon>
        <taxon>Actinomycetes</taxon>
        <taxon>Streptosporangiales</taxon>
        <taxon>Streptosporangiaceae</taxon>
        <taxon>Thermocatellispora</taxon>
    </lineage>
</organism>
<evidence type="ECO:0000256" key="5">
    <source>
        <dbReference type="ARBA" id="ARBA00023136"/>
    </source>
</evidence>
<evidence type="ECO:0000256" key="3">
    <source>
        <dbReference type="ARBA" id="ARBA00022692"/>
    </source>
</evidence>
<feature type="transmembrane region" description="Helical" evidence="6">
    <location>
        <begin position="365"/>
        <end position="382"/>
    </location>
</feature>
<dbReference type="PANTHER" id="PTHR23513">
    <property type="entry name" value="INTEGRAL MEMBRANE EFFLUX PROTEIN-RELATED"/>
    <property type="match status" value="1"/>
</dbReference>
<dbReference type="CDD" id="cd06173">
    <property type="entry name" value="MFS_MefA_like"/>
    <property type="match status" value="1"/>
</dbReference>
<dbReference type="Pfam" id="PF07690">
    <property type="entry name" value="MFS_1"/>
    <property type="match status" value="1"/>
</dbReference>
<dbReference type="PANTHER" id="PTHR23513:SF11">
    <property type="entry name" value="STAPHYLOFERRIN A TRANSPORTER"/>
    <property type="match status" value="1"/>
</dbReference>
<feature type="transmembrane region" description="Helical" evidence="6">
    <location>
        <begin position="52"/>
        <end position="73"/>
    </location>
</feature>
<keyword evidence="8" id="KW-1185">Reference proteome</keyword>
<reference evidence="7 8" key="1">
    <citation type="submission" date="2020-08" db="EMBL/GenBank/DDBJ databases">
        <title>Genomic Encyclopedia of Type Strains, Phase IV (KMG-IV): sequencing the most valuable type-strain genomes for metagenomic binning, comparative biology and taxonomic classification.</title>
        <authorList>
            <person name="Goeker M."/>
        </authorList>
    </citation>
    <scope>NUCLEOTIDE SEQUENCE [LARGE SCALE GENOMIC DNA]</scope>
    <source>
        <strain evidence="7 8">DSM 45615</strain>
    </source>
</reference>
<dbReference type="GO" id="GO:0022857">
    <property type="term" value="F:transmembrane transporter activity"/>
    <property type="evidence" value="ECO:0007669"/>
    <property type="project" value="InterPro"/>
</dbReference>
<feature type="transmembrane region" description="Helical" evidence="6">
    <location>
        <begin position="222"/>
        <end position="242"/>
    </location>
</feature>
<name>A0A840NZ97_9ACTN</name>
<feature type="transmembrane region" description="Helical" evidence="6">
    <location>
        <begin position="302"/>
        <end position="320"/>
    </location>
</feature>
<evidence type="ECO:0000313" key="8">
    <source>
        <dbReference type="Proteomes" id="UP000578449"/>
    </source>
</evidence>
<evidence type="ECO:0000256" key="6">
    <source>
        <dbReference type="SAM" id="Phobius"/>
    </source>
</evidence>
<sequence length="400" mass="40529">MEAAARFRDVFAVREFRVLFGGFALLVIGEQVKMLALSVLVYARTGSAGLSALAYMAGWLPYLAGGTLLLALADRLPPRGLMVAGELTRLVVCLALAFAGLPIWAMLALVLVTGLFAPVFGAVRNAVLPDLLPGDAFVLGRSLLGVTSASAQIAGLAVGGAFIALTGPEGALAGTAALSGVAAVVLRLGLPGLPARGERRAGTVRATLRGNRELLGDRRVRGLLLAQWLPVLFLAGAEAMFVPYLTGAASAALAAAAAGMAAGEFAVGRFARPALRERLAFPLAAALGLPLTLFALRPGPVAAAALAALAAACLGYNLGLQRRFVDAVPERVRGQAFGVASAGLMTGQAVGAALVGVLAELTTPHHAIALSGLGAVAAALALRRHLTPVREGVESVGAAH</sequence>